<name>A0A1B6NT90_9ZZZZ</name>
<dbReference type="AlphaFoldDB" id="A0A1B6NT90"/>
<sequence length="116" mass="12226">SFDLANLSSEGVSTLELQKTARAENPSGGLGATVNIITMKPLSQSGQNATISVKGIYDTSNEAGDDVTPEIAGVYTNTFADDMFGFGVSFSHQERDFQQQSAAIQGLGTSRERCTA</sequence>
<proteinExistence type="predicted"/>
<dbReference type="EMBL" id="AYSL01000994">
    <property type="protein sequence ID" value="KTF06694.1"/>
    <property type="molecule type" value="Genomic_DNA"/>
</dbReference>
<dbReference type="SUPFAM" id="SSF56935">
    <property type="entry name" value="Porins"/>
    <property type="match status" value="1"/>
</dbReference>
<reference evidence="1" key="1">
    <citation type="submission" date="2013-11" db="EMBL/GenBank/DDBJ databases">
        <title>Microbial diversity, functional groups and degradation webs in Northern and Southern Mediterranean and Red Sea marine crude oil polluted sites.</title>
        <authorList>
            <person name="Daffonchio D."/>
            <person name="Mapelli F."/>
            <person name="Ferrer M."/>
            <person name="Richter M."/>
            <person name="Cherif A."/>
            <person name="Malkawi H.I."/>
            <person name="Yakimov M.M."/>
            <person name="Abdel-Fattah Y.R."/>
            <person name="Blaghen M."/>
            <person name="Golyshin P.N."/>
            <person name="Kalogerakis N."/>
            <person name="Boon N."/>
            <person name="Magagnini M."/>
            <person name="Fava F."/>
        </authorList>
    </citation>
    <scope>NUCLEOTIDE SEQUENCE</scope>
</reference>
<accession>A0A1B6NT90</accession>
<evidence type="ECO:0000313" key="1">
    <source>
        <dbReference type="EMBL" id="KTF06694.1"/>
    </source>
</evidence>
<dbReference type="PANTHER" id="PTHR40980:SF3">
    <property type="entry name" value="TONB-DEPENDENT RECEPTOR-LIKE BETA-BARREL DOMAIN-CONTAINING PROTEIN"/>
    <property type="match status" value="1"/>
</dbReference>
<feature type="non-terminal residue" evidence="1">
    <location>
        <position position="1"/>
    </location>
</feature>
<organism evidence="1">
    <name type="scientific">marine sediment metagenome</name>
    <dbReference type="NCBI Taxonomy" id="412755"/>
    <lineage>
        <taxon>unclassified sequences</taxon>
        <taxon>metagenomes</taxon>
        <taxon>ecological metagenomes</taxon>
    </lineage>
</organism>
<dbReference type="PANTHER" id="PTHR40980">
    <property type="entry name" value="PLUG DOMAIN-CONTAINING PROTEIN"/>
    <property type="match status" value="1"/>
</dbReference>
<protein>
    <submittedName>
        <fullName evidence="1">TonB-dependent Receptor</fullName>
    </submittedName>
</protein>
<gene>
    <name evidence="1" type="ORF">MGSAQ_001810</name>
</gene>
<keyword evidence="1" id="KW-0675">Receptor</keyword>
<comment type="caution">
    <text evidence="1">The sequence shown here is derived from an EMBL/GenBank/DDBJ whole genome shotgun (WGS) entry which is preliminary data.</text>
</comment>